<dbReference type="EMBL" id="NQMS01000001">
    <property type="protein sequence ID" value="PAV98560.1"/>
    <property type="molecule type" value="Genomic_DNA"/>
</dbReference>
<sequence>MKLKSSSVNKLKRKQPIVMSLIRKHFKTSAGALISTLFILILYASIFFDIQIFPYLSTISSIASTVATIIICLFTVKSVLEVIKSNEENTQNNRARDKKESFEKKFALLLQEHNNYLGKLVSSNNLLYRLDYILIRTGYESRSIIRGDAKFVTIDDDDFYYSNEKLFFKLNNLKRKDRKSLYLNPSNDVLNKYDLYASGERFYLYSEQLDKMIEMTYTPSILDVNEIKEIVKNKISKGIKHIPRLINNSNNISKNILSPYMRIIYHLLKASKENAATKQDMKKYTNIVRSIIPYDILMLIAINAMYFYKSPNESNYGVKRWSDLFNTSDDSFFNDYYKYYQLLVECDFFEHLVMNFPDVMTKLENVRFDFDLSEINYMTCKTDKLIRKTLEERRYLLLFGDTYYNLSVLYKKFNEATMKLDTDILVLFFFNEDRRIEITKEEIMDNLIFKNRNIKNEGRLKDQLYNNTYYSRTSCVYKNESVMSLSRDFYCLYTRGGLPEIYDNGFAGGKFK</sequence>
<feature type="transmembrane region" description="Helical" evidence="2">
    <location>
        <begin position="291"/>
        <end position="308"/>
    </location>
</feature>
<evidence type="ECO:0000256" key="2">
    <source>
        <dbReference type="SAM" id="Phobius"/>
    </source>
</evidence>
<proteinExistence type="predicted"/>
<keyword evidence="2" id="KW-1133">Transmembrane helix</keyword>
<protein>
    <recommendedName>
        <fullName evidence="5">Phage abortive infection protein</fullName>
    </recommendedName>
</protein>
<feature type="transmembrane region" description="Helical" evidence="2">
    <location>
        <begin position="52"/>
        <end position="76"/>
    </location>
</feature>
<evidence type="ECO:0000313" key="4">
    <source>
        <dbReference type="Proteomes" id="UP000218796"/>
    </source>
</evidence>
<dbReference type="Pfam" id="PF16872">
    <property type="entry name" value="putAbiC"/>
    <property type="match status" value="1"/>
</dbReference>
<dbReference type="OrthoDB" id="6422829at2"/>
<keyword evidence="1" id="KW-0175">Coiled coil</keyword>
<reference evidence="3 4" key="1">
    <citation type="submission" date="2017-08" db="EMBL/GenBank/DDBJ databases">
        <title>Draft Genome Sequence of Hafnia alvei CITHA-6 Isolated from Raw Bovine Milk.</title>
        <authorList>
            <person name="Culligan E.P."/>
            <person name="Mcsweeney A."/>
            <person name="O'Doherty C."/>
            <person name="Gleeson E."/>
            <person name="O'Riordan D."/>
            <person name="Sleator R.D."/>
        </authorList>
    </citation>
    <scope>NUCLEOTIDE SEQUENCE [LARGE SCALE GENOMIC DNA]</scope>
    <source>
        <strain evidence="3 4">CITHA-6</strain>
    </source>
</reference>
<organism evidence="3 4">
    <name type="scientific">Hafnia paralvei</name>
    <dbReference type="NCBI Taxonomy" id="546367"/>
    <lineage>
        <taxon>Bacteria</taxon>
        <taxon>Pseudomonadati</taxon>
        <taxon>Pseudomonadota</taxon>
        <taxon>Gammaproteobacteria</taxon>
        <taxon>Enterobacterales</taxon>
        <taxon>Hafniaceae</taxon>
        <taxon>Hafnia</taxon>
    </lineage>
</organism>
<dbReference type="RefSeq" id="WP_095661460.1">
    <property type="nucleotide sequence ID" value="NZ_NQMS01000001.1"/>
</dbReference>
<dbReference type="Proteomes" id="UP000218796">
    <property type="component" value="Unassembled WGS sequence"/>
</dbReference>
<feature type="transmembrane region" description="Helical" evidence="2">
    <location>
        <begin position="29"/>
        <end position="46"/>
    </location>
</feature>
<dbReference type="AlphaFoldDB" id="A0A2A2MHW8"/>
<evidence type="ECO:0000256" key="1">
    <source>
        <dbReference type="SAM" id="Coils"/>
    </source>
</evidence>
<comment type="caution">
    <text evidence="3">The sequence shown here is derived from an EMBL/GenBank/DDBJ whole genome shotgun (WGS) entry which is preliminary data.</text>
</comment>
<evidence type="ECO:0000313" key="3">
    <source>
        <dbReference type="EMBL" id="PAV98560.1"/>
    </source>
</evidence>
<feature type="coiled-coil region" evidence="1">
    <location>
        <begin position="85"/>
        <end position="112"/>
    </location>
</feature>
<accession>A0A2A2MHW8</accession>
<name>A0A2A2MHW8_9GAMM</name>
<keyword evidence="2" id="KW-0812">Transmembrane</keyword>
<dbReference type="InterPro" id="IPR031709">
    <property type="entry name" value="PutAbiC"/>
</dbReference>
<evidence type="ECO:0008006" key="5">
    <source>
        <dbReference type="Google" id="ProtNLM"/>
    </source>
</evidence>
<keyword evidence="2" id="KW-0472">Membrane</keyword>
<keyword evidence="4" id="KW-1185">Reference proteome</keyword>
<gene>
    <name evidence="3" type="ORF">CJD50_03570</name>
</gene>